<feature type="compositionally biased region" description="Basic and acidic residues" evidence="6">
    <location>
        <begin position="221"/>
        <end position="245"/>
    </location>
</feature>
<accession>A0ABN9REA6</accession>
<feature type="domain" description="RanBP2-type" evidence="7">
    <location>
        <begin position="9"/>
        <end position="39"/>
    </location>
</feature>
<dbReference type="SUPFAM" id="SSF90209">
    <property type="entry name" value="Ran binding protein zinc finger-like"/>
    <property type="match status" value="1"/>
</dbReference>
<dbReference type="Proteomes" id="UP001189429">
    <property type="component" value="Unassembled WGS sequence"/>
</dbReference>
<comment type="caution">
    <text evidence="8">The sequence shown here is derived from an EMBL/GenBank/DDBJ whole genome shotgun (WGS) entry which is preliminary data.</text>
</comment>
<evidence type="ECO:0000256" key="3">
    <source>
        <dbReference type="ARBA" id="ARBA00022833"/>
    </source>
</evidence>
<keyword evidence="9" id="KW-1185">Reference proteome</keyword>
<gene>
    <name evidence="8" type="ORF">PCOR1329_LOCUS19316</name>
</gene>
<organism evidence="8 9">
    <name type="scientific">Prorocentrum cordatum</name>
    <dbReference type="NCBI Taxonomy" id="2364126"/>
    <lineage>
        <taxon>Eukaryota</taxon>
        <taxon>Sar</taxon>
        <taxon>Alveolata</taxon>
        <taxon>Dinophyceae</taxon>
        <taxon>Prorocentrales</taxon>
        <taxon>Prorocentraceae</taxon>
        <taxon>Prorocentrum</taxon>
    </lineage>
</organism>
<evidence type="ECO:0000259" key="7">
    <source>
        <dbReference type="PROSITE" id="PS50199"/>
    </source>
</evidence>
<dbReference type="EMBL" id="CAUYUJ010006156">
    <property type="protein sequence ID" value="CAK0816300.1"/>
    <property type="molecule type" value="Genomic_DNA"/>
</dbReference>
<feature type="compositionally biased region" description="Basic and acidic residues" evidence="6">
    <location>
        <begin position="255"/>
        <end position="264"/>
    </location>
</feature>
<keyword evidence="1" id="KW-0479">Metal-binding</keyword>
<keyword evidence="3" id="KW-0862">Zinc</keyword>
<feature type="non-terminal residue" evidence="8">
    <location>
        <position position="664"/>
    </location>
</feature>
<reference evidence="8" key="1">
    <citation type="submission" date="2023-10" db="EMBL/GenBank/DDBJ databases">
        <authorList>
            <person name="Chen Y."/>
            <person name="Shah S."/>
            <person name="Dougan E. K."/>
            <person name="Thang M."/>
            <person name="Chan C."/>
        </authorList>
    </citation>
    <scope>NUCLEOTIDE SEQUENCE [LARGE SCALE GENOMIC DNA]</scope>
</reference>
<feature type="region of interest" description="Disordered" evidence="6">
    <location>
        <begin position="216"/>
        <end position="264"/>
    </location>
</feature>
<evidence type="ECO:0000256" key="2">
    <source>
        <dbReference type="ARBA" id="ARBA00022771"/>
    </source>
</evidence>
<evidence type="ECO:0000313" key="8">
    <source>
        <dbReference type="EMBL" id="CAK0816300.1"/>
    </source>
</evidence>
<dbReference type="PROSITE" id="PS50199">
    <property type="entry name" value="ZF_RANBP2_2"/>
    <property type="match status" value="1"/>
</dbReference>
<evidence type="ECO:0000313" key="9">
    <source>
        <dbReference type="Proteomes" id="UP001189429"/>
    </source>
</evidence>
<keyword evidence="5" id="KW-0175">Coiled coil</keyword>
<evidence type="ECO:0000256" key="6">
    <source>
        <dbReference type="SAM" id="MobiDB-lite"/>
    </source>
</evidence>
<sequence length="664" mass="73655">MVASKSNGSSNTTWQCGPCNVKNGAKYKYCWKCWGARPTAAAAGSSSAAAGEASEDKCHDEKLAKVQHYRAKLAELRKLAEDPFLEESLQPQVAQLEDKLAAEQASLETGVPRCFTECRVVRDRNRVAEQKNKSQQRIDALQEQRDALEEKLAEEKSKLGKFDSKLETLDNKIKELSVPAPGKGWAAALAFLEQAERCLGDDGSEKREQLVAAVAHAKGQKAQEEERAKQHAERLQQKARAEQARAAKGRAGSADNRERSCPESPIKEELLEIPAGASEQDICKALVDVGVTRDQAGKVVAPLKLLVGELQTGHTLTISRTQWGRLAVYTANANMVSSLEPVRKHIRDSYQDAIVLGQELQASGTQIDLPQTRMCREGWDIGLVGSAKTTAGHSAGVLRATPRSRGMDFVRKGINQWGISPRESKGGRLAVAWADAHSKEGPMLGAAYMWNSGGPTQRNQRILAKWGAATNVIQKERILDGDCNMDPEVLEQSEIARKMNGVIVRDTQQDSCLKQDGTSSTRDYFRVSRGLAAPTLKVEVQDGDNLSPHLPVRMRVPVHQQSDYMRNVLCKRTTWPPTRPRGCPSQPARWPRPLAHRKYTQSQIDCLWSELGEAYEKHLSRYRSFEGDDWSKRQGHFEKANYKQKPCRPMPCTAAQEQPLSHDI</sequence>
<evidence type="ECO:0000256" key="4">
    <source>
        <dbReference type="PROSITE-ProRule" id="PRU00322"/>
    </source>
</evidence>
<evidence type="ECO:0000256" key="1">
    <source>
        <dbReference type="ARBA" id="ARBA00022723"/>
    </source>
</evidence>
<dbReference type="InterPro" id="IPR036443">
    <property type="entry name" value="Znf_RanBP2_sf"/>
</dbReference>
<feature type="coiled-coil region" evidence="5">
    <location>
        <begin position="124"/>
        <end position="165"/>
    </location>
</feature>
<protein>
    <recommendedName>
        <fullName evidence="7">RanBP2-type domain-containing protein</fullName>
    </recommendedName>
</protein>
<evidence type="ECO:0000256" key="5">
    <source>
        <dbReference type="SAM" id="Coils"/>
    </source>
</evidence>
<name>A0ABN9REA6_9DINO</name>
<proteinExistence type="predicted"/>
<dbReference type="InterPro" id="IPR001876">
    <property type="entry name" value="Znf_RanBP2"/>
</dbReference>
<keyword evidence="2 4" id="KW-0863">Zinc-finger</keyword>
<dbReference type="PROSITE" id="PS01358">
    <property type="entry name" value="ZF_RANBP2_1"/>
    <property type="match status" value="1"/>
</dbReference>